<feature type="transmembrane region" description="Helical" evidence="2">
    <location>
        <begin position="327"/>
        <end position="355"/>
    </location>
</feature>
<keyword evidence="2" id="KW-1133">Transmembrane helix</keyword>
<dbReference type="EMBL" id="KI685220">
    <property type="protein sequence ID" value="ETK92178.1"/>
    <property type="molecule type" value="Genomic_DNA"/>
</dbReference>
<reference evidence="4" key="1">
    <citation type="submission" date="2013-11" db="EMBL/GenBank/DDBJ databases">
        <title>The Genome Sequence of Phytophthora parasitica CJ02B3.</title>
        <authorList>
            <consortium name="The Broad Institute Genomics Platform"/>
            <person name="Russ C."/>
            <person name="Tyler B."/>
            <person name="Panabieres F."/>
            <person name="Shan W."/>
            <person name="Tripathy S."/>
            <person name="Grunwald N."/>
            <person name="Machado M."/>
            <person name="Johnson C.S."/>
            <person name="Arredondo F."/>
            <person name="Hong C."/>
            <person name="Coffey M."/>
            <person name="Young S.K."/>
            <person name="Zeng Q."/>
            <person name="Gargeya S."/>
            <person name="Fitzgerald M."/>
            <person name="Abouelleil A."/>
            <person name="Alvarado L."/>
            <person name="Chapman S.B."/>
            <person name="Gainer-Dewar J."/>
            <person name="Goldberg J."/>
            <person name="Griggs A."/>
            <person name="Gujja S."/>
            <person name="Hansen M."/>
            <person name="Howarth C."/>
            <person name="Imamovic A."/>
            <person name="Ireland A."/>
            <person name="Larimer J."/>
            <person name="McCowan C."/>
            <person name="Murphy C."/>
            <person name="Pearson M."/>
            <person name="Poon T.W."/>
            <person name="Priest M."/>
            <person name="Roberts A."/>
            <person name="Saif S."/>
            <person name="Shea T."/>
            <person name="Sykes S."/>
            <person name="Wortman J."/>
            <person name="Nusbaum C."/>
            <person name="Birren B."/>
        </authorList>
    </citation>
    <scope>NUCLEOTIDE SEQUENCE [LARGE SCALE GENOMIC DNA]</scope>
    <source>
        <strain evidence="4">CJ02B3</strain>
    </source>
</reference>
<gene>
    <name evidence="4" type="ORF">L915_04421</name>
</gene>
<keyword evidence="2" id="KW-0812">Transmembrane</keyword>
<protein>
    <recommendedName>
        <fullName evidence="5">Intimal thickness related receptor IRP domain-containing protein</fullName>
    </recommendedName>
</protein>
<feature type="transmembrane region" description="Helical" evidence="2">
    <location>
        <begin position="294"/>
        <end position="315"/>
    </location>
</feature>
<evidence type="ECO:0000313" key="4">
    <source>
        <dbReference type="EMBL" id="ETK92178.1"/>
    </source>
</evidence>
<dbReference type="AlphaFoldDB" id="W2HA65"/>
<feature type="transmembrane region" description="Helical" evidence="2">
    <location>
        <begin position="392"/>
        <end position="414"/>
    </location>
</feature>
<sequence>MLRFALSLSLVCCIATKVSASATFKTLFGQSDFHHLVDLDSVFSPLEYLATFDLGNDGTFELVFDVKFSMATLEDGDDRVMLYLVVCDESAKSFLNLPSDSNTSNNDTSAPSYCAIANRTLDYYCQSFPLENESHDKLVYKSTKTVTGSSNASSQSDFTRLTGSATTELTFYIDACELLDGQEVILRSCLEYPPPLANGHYSTCYYCPKNYPYWSKADDERWSKECIIPPPIRGPVKGTIGLELCKKDGGCMLEKDVTLMAFYAASTALWGVWGCVWMYHMYFASTGCAVALQYKLLTVPITQVIYTGLSVAAQYTAGQFTSPNFNMVAISALLTQVVALAVTAEVALFIAAGWGITRESVERIDIFRIRSVSVEWALAFVILKQLEVDNIGIAIIWGISWLSIMFLIHHYSAANLKMLRLRYRIGEQLGIDTSLVMWKGTLFLNYRRLQKGFVFIATITALTGSDNRWRVWEWISVQGHEVLVFLLYSVLGYICRCQQFRFSELENLEFEVTAEGIETTTAQENSSVDSVSNESVIPVIVEAPRKKTTALILNPDKSVLLGTAYAFEKPVETDISAPKASEIRTTCEADVCPITSSNVPPDRPSDSLTPLSPNVGQNKGPKVSCSL</sequence>
<feature type="chain" id="PRO_5004816428" description="Intimal thickness related receptor IRP domain-containing protein" evidence="3">
    <location>
        <begin position="21"/>
        <end position="627"/>
    </location>
</feature>
<proteinExistence type="predicted"/>
<dbReference type="VEuPathDB" id="FungiDB:PPTG_08849"/>
<accession>W2HA65</accession>
<organism evidence="4">
    <name type="scientific">Phytophthora nicotianae</name>
    <name type="common">Potato buckeye rot agent</name>
    <name type="synonym">Phytophthora parasitica</name>
    <dbReference type="NCBI Taxonomy" id="4792"/>
    <lineage>
        <taxon>Eukaryota</taxon>
        <taxon>Sar</taxon>
        <taxon>Stramenopiles</taxon>
        <taxon>Oomycota</taxon>
        <taxon>Peronosporomycetes</taxon>
        <taxon>Peronosporales</taxon>
        <taxon>Peronosporaceae</taxon>
        <taxon>Phytophthora</taxon>
    </lineage>
</organism>
<feature type="transmembrane region" description="Helical" evidence="2">
    <location>
        <begin position="260"/>
        <end position="282"/>
    </location>
</feature>
<feature type="compositionally biased region" description="Polar residues" evidence="1">
    <location>
        <begin position="606"/>
        <end position="617"/>
    </location>
</feature>
<keyword evidence="2" id="KW-0472">Membrane</keyword>
<evidence type="ECO:0008006" key="5">
    <source>
        <dbReference type="Google" id="ProtNLM"/>
    </source>
</evidence>
<evidence type="ECO:0000256" key="1">
    <source>
        <dbReference type="SAM" id="MobiDB-lite"/>
    </source>
</evidence>
<feature type="signal peptide" evidence="3">
    <location>
        <begin position="1"/>
        <end position="20"/>
    </location>
</feature>
<evidence type="ECO:0000256" key="3">
    <source>
        <dbReference type="SAM" id="SignalP"/>
    </source>
</evidence>
<dbReference type="Proteomes" id="UP000053236">
    <property type="component" value="Unassembled WGS sequence"/>
</dbReference>
<keyword evidence="3" id="KW-0732">Signal</keyword>
<evidence type="ECO:0000256" key="2">
    <source>
        <dbReference type="SAM" id="Phobius"/>
    </source>
</evidence>
<feature type="region of interest" description="Disordered" evidence="1">
    <location>
        <begin position="595"/>
        <end position="627"/>
    </location>
</feature>
<name>W2HA65_PHYNI</name>